<dbReference type="Proteomes" id="UP000188268">
    <property type="component" value="Unassembled WGS sequence"/>
</dbReference>
<dbReference type="OrthoDB" id="989956at2759"/>
<dbReference type="Gramene" id="OMO49635">
    <property type="protein sequence ID" value="OMO49635"/>
    <property type="gene ID" value="CCACVL1_30894"/>
</dbReference>
<dbReference type="CDD" id="cd04301">
    <property type="entry name" value="NAT_SF"/>
    <property type="match status" value="1"/>
</dbReference>
<protein>
    <recommendedName>
        <fullName evidence="2">Increased DNA methylation 1 C-terminal domain-containing protein</fullName>
    </recommendedName>
</protein>
<keyword evidence="4" id="KW-1185">Reference proteome</keyword>
<dbReference type="PANTHER" id="PTHR46309">
    <property type="entry name" value="PHD FINGER PROTEIN 12"/>
    <property type="match status" value="1"/>
</dbReference>
<comment type="caution">
    <text evidence="3">The sequence shown here is derived from an EMBL/GenBank/DDBJ whole genome shotgun (WGS) entry which is preliminary data.</text>
</comment>
<dbReference type="SUPFAM" id="SSF55729">
    <property type="entry name" value="Acyl-CoA N-acyltransferases (Nat)"/>
    <property type="match status" value="1"/>
</dbReference>
<dbReference type="Gene3D" id="3.40.630.30">
    <property type="match status" value="1"/>
</dbReference>
<reference evidence="3 4" key="1">
    <citation type="submission" date="2013-09" db="EMBL/GenBank/DDBJ databases">
        <title>Corchorus capsularis genome sequencing.</title>
        <authorList>
            <person name="Alam M."/>
            <person name="Haque M.S."/>
            <person name="Islam M.S."/>
            <person name="Emdad E.M."/>
            <person name="Islam M.M."/>
            <person name="Ahmed B."/>
            <person name="Halim A."/>
            <person name="Hossen Q.M.M."/>
            <person name="Hossain M.Z."/>
            <person name="Ahmed R."/>
            <person name="Khan M.M."/>
            <person name="Islam R."/>
            <person name="Rashid M.M."/>
            <person name="Khan S.A."/>
            <person name="Rahman M.S."/>
            <person name="Alam M."/>
        </authorList>
    </citation>
    <scope>NUCLEOTIDE SEQUENCE [LARGE SCALE GENOMIC DNA]</scope>
    <source>
        <strain evidence="4">cv. CVL-1</strain>
        <tissue evidence="3">Whole seedling</tissue>
    </source>
</reference>
<feature type="coiled-coil region" evidence="1">
    <location>
        <begin position="41"/>
        <end position="68"/>
    </location>
</feature>
<dbReference type="EMBL" id="AWWV01016428">
    <property type="protein sequence ID" value="OMO49635.1"/>
    <property type="molecule type" value="Genomic_DNA"/>
</dbReference>
<dbReference type="InterPro" id="IPR056511">
    <property type="entry name" value="IDM1_C"/>
</dbReference>
<dbReference type="GO" id="GO:0005634">
    <property type="term" value="C:nucleus"/>
    <property type="evidence" value="ECO:0007669"/>
    <property type="project" value="TreeGrafter"/>
</dbReference>
<proteinExistence type="predicted"/>
<gene>
    <name evidence="3" type="ORF">CCACVL1_30894</name>
</gene>
<dbReference type="STRING" id="210143.A0A1R3FV22"/>
<organism evidence="3 4">
    <name type="scientific">Corchorus capsularis</name>
    <name type="common">Jute</name>
    <dbReference type="NCBI Taxonomy" id="210143"/>
    <lineage>
        <taxon>Eukaryota</taxon>
        <taxon>Viridiplantae</taxon>
        <taxon>Streptophyta</taxon>
        <taxon>Embryophyta</taxon>
        <taxon>Tracheophyta</taxon>
        <taxon>Spermatophyta</taxon>
        <taxon>Magnoliopsida</taxon>
        <taxon>eudicotyledons</taxon>
        <taxon>Gunneridae</taxon>
        <taxon>Pentapetalae</taxon>
        <taxon>rosids</taxon>
        <taxon>malvids</taxon>
        <taxon>Malvales</taxon>
        <taxon>Malvaceae</taxon>
        <taxon>Grewioideae</taxon>
        <taxon>Apeibeae</taxon>
        <taxon>Corchorus</taxon>
    </lineage>
</organism>
<dbReference type="GO" id="GO:0006357">
    <property type="term" value="P:regulation of transcription by RNA polymerase II"/>
    <property type="evidence" value="ECO:0007669"/>
    <property type="project" value="TreeGrafter"/>
</dbReference>
<feature type="domain" description="Increased DNA methylation 1 C-terminal" evidence="2">
    <location>
        <begin position="1"/>
        <end position="70"/>
    </location>
</feature>
<accession>A0A1R3FV22</accession>
<dbReference type="GO" id="GO:0003714">
    <property type="term" value="F:transcription corepressor activity"/>
    <property type="evidence" value="ECO:0007669"/>
    <property type="project" value="InterPro"/>
</dbReference>
<evidence type="ECO:0000256" key="1">
    <source>
        <dbReference type="SAM" id="Coils"/>
    </source>
</evidence>
<keyword evidence="1" id="KW-0175">Coiled coil</keyword>
<sequence length="85" mass="9717">GFYTVILEEKGDVATVATVRVHDGKVAELPLAATRFSHRRRGMCRLLVEELEKQLRELRVERLVFTSSAKCSGNMDQTRILQDDR</sequence>
<dbReference type="InterPro" id="IPR016181">
    <property type="entry name" value="Acyl_CoA_acyltransferase"/>
</dbReference>
<evidence type="ECO:0000313" key="4">
    <source>
        <dbReference type="Proteomes" id="UP000188268"/>
    </source>
</evidence>
<dbReference type="InterPro" id="IPR042163">
    <property type="entry name" value="PHF12"/>
</dbReference>
<feature type="non-terminal residue" evidence="3">
    <location>
        <position position="1"/>
    </location>
</feature>
<evidence type="ECO:0000313" key="3">
    <source>
        <dbReference type="EMBL" id="OMO49635.1"/>
    </source>
</evidence>
<dbReference type="AlphaFoldDB" id="A0A1R3FV22"/>
<dbReference type="PANTHER" id="PTHR46309:SF12">
    <property type="entry name" value="GB|AAC80581.1"/>
    <property type="match status" value="1"/>
</dbReference>
<dbReference type="Pfam" id="PF23209">
    <property type="entry name" value="IDM1_C"/>
    <property type="match status" value="1"/>
</dbReference>
<evidence type="ECO:0000259" key="2">
    <source>
        <dbReference type="Pfam" id="PF23209"/>
    </source>
</evidence>
<name>A0A1R3FV22_COCAP</name>